<accession>A0ABD2NW20</accession>
<proteinExistence type="predicted"/>
<organism evidence="2 3">
    <name type="scientific">Cryptolaemus montrouzieri</name>
    <dbReference type="NCBI Taxonomy" id="559131"/>
    <lineage>
        <taxon>Eukaryota</taxon>
        <taxon>Metazoa</taxon>
        <taxon>Ecdysozoa</taxon>
        <taxon>Arthropoda</taxon>
        <taxon>Hexapoda</taxon>
        <taxon>Insecta</taxon>
        <taxon>Pterygota</taxon>
        <taxon>Neoptera</taxon>
        <taxon>Endopterygota</taxon>
        <taxon>Coleoptera</taxon>
        <taxon>Polyphaga</taxon>
        <taxon>Cucujiformia</taxon>
        <taxon>Coccinelloidea</taxon>
        <taxon>Coccinellidae</taxon>
        <taxon>Scymninae</taxon>
        <taxon>Scymnini</taxon>
        <taxon>Cryptolaemus</taxon>
    </lineage>
</organism>
<evidence type="ECO:0000256" key="1">
    <source>
        <dbReference type="SAM" id="SignalP"/>
    </source>
</evidence>
<dbReference type="AlphaFoldDB" id="A0ABD2NW20"/>
<sequence>MFRWFILSFLVILFAYCLCVIENRRSPYEDLQPESIEYKYILRRILPPEHVWWRRGTHHDIDPKSPIIVVRP</sequence>
<keyword evidence="1" id="KW-0732">Signal</keyword>
<dbReference type="Proteomes" id="UP001516400">
    <property type="component" value="Unassembled WGS sequence"/>
</dbReference>
<feature type="chain" id="PRO_5044876543" description="Secreted protein" evidence="1">
    <location>
        <begin position="20"/>
        <end position="72"/>
    </location>
</feature>
<evidence type="ECO:0000313" key="2">
    <source>
        <dbReference type="EMBL" id="KAL3282850.1"/>
    </source>
</evidence>
<gene>
    <name evidence="2" type="ORF">HHI36_006011</name>
</gene>
<feature type="signal peptide" evidence="1">
    <location>
        <begin position="1"/>
        <end position="19"/>
    </location>
</feature>
<keyword evidence="3" id="KW-1185">Reference proteome</keyword>
<comment type="caution">
    <text evidence="2">The sequence shown here is derived from an EMBL/GenBank/DDBJ whole genome shotgun (WGS) entry which is preliminary data.</text>
</comment>
<dbReference type="EMBL" id="JABFTP020000144">
    <property type="protein sequence ID" value="KAL3282850.1"/>
    <property type="molecule type" value="Genomic_DNA"/>
</dbReference>
<protein>
    <recommendedName>
        <fullName evidence="4">Secreted protein</fullName>
    </recommendedName>
</protein>
<evidence type="ECO:0000313" key="3">
    <source>
        <dbReference type="Proteomes" id="UP001516400"/>
    </source>
</evidence>
<evidence type="ECO:0008006" key="4">
    <source>
        <dbReference type="Google" id="ProtNLM"/>
    </source>
</evidence>
<name>A0ABD2NW20_9CUCU</name>
<reference evidence="2 3" key="1">
    <citation type="journal article" date="2021" name="BMC Biol.">
        <title>Horizontally acquired antibacterial genes associated with adaptive radiation of ladybird beetles.</title>
        <authorList>
            <person name="Li H.S."/>
            <person name="Tang X.F."/>
            <person name="Huang Y.H."/>
            <person name="Xu Z.Y."/>
            <person name="Chen M.L."/>
            <person name="Du X.Y."/>
            <person name="Qiu B.Y."/>
            <person name="Chen P.T."/>
            <person name="Zhang W."/>
            <person name="Slipinski A."/>
            <person name="Escalona H.E."/>
            <person name="Waterhouse R.M."/>
            <person name="Zwick A."/>
            <person name="Pang H."/>
        </authorList>
    </citation>
    <scope>NUCLEOTIDE SEQUENCE [LARGE SCALE GENOMIC DNA]</scope>
    <source>
        <strain evidence="2">SYSU2018</strain>
    </source>
</reference>